<dbReference type="EC" id="3.2.2.n1" evidence="3"/>
<reference evidence="5" key="2">
    <citation type="submission" date="2025-08" db="UniProtKB">
        <authorList>
            <consortium name="RefSeq"/>
        </authorList>
    </citation>
    <scope>IDENTIFICATION</scope>
</reference>
<dbReference type="OrthoDB" id="9801098at2"/>
<dbReference type="Pfam" id="PF03641">
    <property type="entry name" value="Lysine_decarbox"/>
    <property type="match status" value="1"/>
</dbReference>
<dbReference type="AlphaFoldDB" id="A0A8B6X7H5"/>
<organism evidence="4 5">
    <name type="scientific">Derxia gummosa DSM 723</name>
    <dbReference type="NCBI Taxonomy" id="1121388"/>
    <lineage>
        <taxon>Bacteria</taxon>
        <taxon>Pseudomonadati</taxon>
        <taxon>Pseudomonadota</taxon>
        <taxon>Betaproteobacteria</taxon>
        <taxon>Burkholderiales</taxon>
        <taxon>Alcaligenaceae</taxon>
        <taxon>Derxia</taxon>
    </lineage>
</organism>
<dbReference type="RefSeq" id="WP_034410403.1">
    <property type="nucleotide sequence ID" value="NZ_AXWS01000007.1"/>
</dbReference>
<dbReference type="NCBIfam" id="TIGR00730">
    <property type="entry name" value="Rossman fold protein, TIGR00730 family"/>
    <property type="match status" value="1"/>
</dbReference>
<name>A0A8B6X7H5_9BURK</name>
<sequence length="197" mass="20513">MTTNRAAVCLFCGSSPGTLADTIEGVRAFAAALAGHGIALVYGGGNTGLMGAAADAALAAGGSVIGVIPEHLVARERAHQGLDELLVVGSMHERKALMAQRSHAFVAAPGGIGTLEELFEVLTWQYLDLHAKPVALLNLDGFYDPMLDFLRNCVERGFLAAATLARLVVHTEPQALADWLAAELADAPPATQSTDLL</sequence>
<evidence type="ECO:0000256" key="1">
    <source>
        <dbReference type="ARBA" id="ARBA00000274"/>
    </source>
</evidence>
<comment type="similarity">
    <text evidence="2 3">Belongs to the LOG family.</text>
</comment>
<dbReference type="SUPFAM" id="SSF102405">
    <property type="entry name" value="MCP/YpsA-like"/>
    <property type="match status" value="1"/>
</dbReference>
<keyword evidence="3" id="KW-0203">Cytokinin biosynthesis</keyword>
<proteinExistence type="inferred from homology"/>
<dbReference type="InterPro" id="IPR005269">
    <property type="entry name" value="LOG"/>
</dbReference>
<evidence type="ECO:0000256" key="2">
    <source>
        <dbReference type="ARBA" id="ARBA00006763"/>
    </source>
</evidence>
<keyword evidence="3" id="KW-0378">Hydrolase</keyword>
<keyword evidence="4" id="KW-1185">Reference proteome</keyword>
<dbReference type="GO" id="GO:0005829">
    <property type="term" value="C:cytosol"/>
    <property type="evidence" value="ECO:0007669"/>
    <property type="project" value="TreeGrafter"/>
</dbReference>
<accession>A0A8B6X7H5</accession>
<dbReference type="GO" id="GO:0008714">
    <property type="term" value="F:AMP nucleosidase activity"/>
    <property type="evidence" value="ECO:0007669"/>
    <property type="project" value="UniProtKB-EC"/>
</dbReference>
<dbReference type="PANTHER" id="PTHR31223:SF70">
    <property type="entry name" value="LOG FAMILY PROTEIN YJL055W"/>
    <property type="match status" value="1"/>
</dbReference>
<dbReference type="Proteomes" id="UP000675920">
    <property type="component" value="Unplaced"/>
</dbReference>
<dbReference type="InterPro" id="IPR031100">
    <property type="entry name" value="LOG_fam"/>
</dbReference>
<evidence type="ECO:0000313" key="4">
    <source>
        <dbReference type="Proteomes" id="UP000675920"/>
    </source>
</evidence>
<dbReference type="GO" id="GO:0009691">
    <property type="term" value="P:cytokinin biosynthetic process"/>
    <property type="evidence" value="ECO:0007669"/>
    <property type="project" value="UniProtKB-UniRule"/>
</dbReference>
<dbReference type="Gene3D" id="3.40.50.450">
    <property type="match status" value="1"/>
</dbReference>
<comment type="catalytic activity">
    <reaction evidence="1">
        <text>AMP + H2O = D-ribose 5-phosphate + adenine</text>
        <dbReference type="Rhea" id="RHEA:20129"/>
        <dbReference type="ChEBI" id="CHEBI:15377"/>
        <dbReference type="ChEBI" id="CHEBI:16708"/>
        <dbReference type="ChEBI" id="CHEBI:78346"/>
        <dbReference type="ChEBI" id="CHEBI:456215"/>
        <dbReference type="EC" id="3.2.2.4"/>
    </reaction>
</comment>
<protein>
    <recommendedName>
        <fullName evidence="3">Cytokinin riboside 5'-monophosphate phosphoribohydrolase</fullName>
        <ecNumber evidence="3">3.2.2.n1</ecNumber>
    </recommendedName>
</protein>
<dbReference type="PANTHER" id="PTHR31223">
    <property type="entry name" value="LOG FAMILY PROTEIN YJL055W"/>
    <property type="match status" value="1"/>
</dbReference>
<evidence type="ECO:0000313" key="5">
    <source>
        <dbReference type="RefSeq" id="WP_034410403.1"/>
    </source>
</evidence>
<reference evidence="5" key="1">
    <citation type="journal article" date="2004" name="Protein Sci.">
        <title>Crystal structures of possible lysine decarboxylases from Thermus thermophilus HB8.</title>
        <authorList>
            <person name="Kukimoto-Niino M."/>
            <person name="Murayama K."/>
            <person name="Kato-Murayama M."/>
            <person name="Idaka M."/>
            <person name="Bessho Y."/>
            <person name="Tatsuguchi A."/>
            <person name="Ushikoshi-Nakayama R."/>
            <person name="Terada T."/>
            <person name="Kuramitsu S."/>
            <person name="Shirouzu M."/>
            <person name="Yokoyama S."/>
        </authorList>
    </citation>
    <scope>NUCLEOTIDE SEQUENCE</scope>
</reference>
<evidence type="ECO:0000256" key="3">
    <source>
        <dbReference type="RuleBase" id="RU363015"/>
    </source>
</evidence>